<dbReference type="Gramene" id="Zm00001eb219900_T001">
    <property type="protein sequence ID" value="Zm00001eb219900_P001"/>
    <property type="gene ID" value="Zm00001eb219900"/>
</dbReference>
<dbReference type="InParanoid" id="A0A804PA46"/>
<keyword evidence="3" id="KW-1185">Reference proteome</keyword>
<protein>
    <submittedName>
        <fullName evidence="2">Uncharacterized protein</fullName>
    </submittedName>
</protein>
<feature type="region of interest" description="Disordered" evidence="1">
    <location>
        <begin position="153"/>
        <end position="182"/>
    </location>
</feature>
<reference evidence="3" key="1">
    <citation type="journal article" date="2009" name="Science">
        <title>The B73 maize genome: complexity, diversity, and dynamics.</title>
        <authorList>
            <person name="Schnable P.S."/>
            <person name="Ware D."/>
            <person name="Fulton R.S."/>
            <person name="Stein J.C."/>
            <person name="Wei F."/>
            <person name="Pasternak S."/>
            <person name="Liang C."/>
            <person name="Zhang J."/>
            <person name="Fulton L."/>
            <person name="Graves T.A."/>
            <person name="Minx P."/>
            <person name="Reily A.D."/>
            <person name="Courtney L."/>
            <person name="Kruchowski S.S."/>
            <person name="Tomlinson C."/>
            <person name="Strong C."/>
            <person name="Delehaunty K."/>
            <person name="Fronick C."/>
            <person name="Courtney B."/>
            <person name="Rock S.M."/>
            <person name="Belter E."/>
            <person name="Du F."/>
            <person name="Kim K."/>
            <person name="Abbott R.M."/>
            <person name="Cotton M."/>
            <person name="Levy A."/>
            <person name="Marchetto P."/>
            <person name="Ochoa K."/>
            <person name="Jackson S.M."/>
            <person name="Gillam B."/>
            <person name="Chen W."/>
            <person name="Yan L."/>
            <person name="Higginbotham J."/>
            <person name="Cardenas M."/>
            <person name="Waligorski J."/>
            <person name="Applebaum E."/>
            <person name="Phelps L."/>
            <person name="Falcone J."/>
            <person name="Kanchi K."/>
            <person name="Thane T."/>
            <person name="Scimone A."/>
            <person name="Thane N."/>
            <person name="Henke J."/>
            <person name="Wang T."/>
            <person name="Ruppert J."/>
            <person name="Shah N."/>
            <person name="Rotter K."/>
            <person name="Hodges J."/>
            <person name="Ingenthron E."/>
            <person name="Cordes M."/>
            <person name="Kohlberg S."/>
            <person name="Sgro J."/>
            <person name="Delgado B."/>
            <person name="Mead K."/>
            <person name="Chinwalla A."/>
            <person name="Leonard S."/>
            <person name="Crouse K."/>
            <person name="Collura K."/>
            <person name="Kudrna D."/>
            <person name="Currie J."/>
            <person name="He R."/>
            <person name="Angelova A."/>
            <person name="Rajasekar S."/>
            <person name="Mueller T."/>
            <person name="Lomeli R."/>
            <person name="Scara G."/>
            <person name="Ko A."/>
            <person name="Delaney K."/>
            <person name="Wissotski M."/>
            <person name="Lopez G."/>
            <person name="Campos D."/>
            <person name="Braidotti M."/>
            <person name="Ashley E."/>
            <person name="Golser W."/>
            <person name="Kim H."/>
            <person name="Lee S."/>
            <person name="Lin J."/>
            <person name="Dujmic Z."/>
            <person name="Kim W."/>
            <person name="Talag J."/>
            <person name="Zuccolo A."/>
            <person name="Fan C."/>
            <person name="Sebastian A."/>
            <person name="Kramer M."/>
            <person name="Spiegel L."/>
            <person name="Nascimento L."/>
            <person name="Zutavern T."/>
            <person name="Miller B."/>
            <person name="Ambroise C."/>
            <person name="Muller S."/>
            <person name="Spooner W."/>
            <person name="Narechania A."/>
            <person name="Ren L."/>
            <person name="Wei S."/>
            <person name="Kumari S."/>
            <person name="Faga B."/>
            <person name="Levy M.J."/>
            <person name="McMahan L."/>
            <person name="Van Buren P."/>
            <person name="Vaughn M.W."/>
            <person name="Ying K."/>
            <person name="Yeh C.-T."/>
            <person name="Emrich S.J."/>
            <person name="Jia Y."/>
            <person name="Kalyanaraman A."/>
            <person name="Hsia A.-P."/>
            <person name="Barbazuk W.B."/>
            <person name="Baucom R.S."/>
            <person name="Brutnell T.P."/>
            <person name="Carpita N.C."/>
            <person name="Chaparro C."/>
            <person name="Chia J.-M."/>
            <person name="Deragon J.-M."/>
            <person name="Estill J.C."/>
            <person name="Fu Y."/>
            <person name="Jeddeloh J.A."/>
            <person name="Han Y."/>
            <person name="Lee H."/>
            <person name="Li P."/>
            <person name="Lisch D.R."/>
            <person name="Liu S."/>
            <person name="Liu Z."/>
            <person name="Nagel D.H."/>
            <person name="McCann M.C."/>
            <person name="SanMiguel P."/>
            <person name="Myers A.M."/>
            <person name="Nettleton D."/>
            <person name="Nguyen J."/>
            <person name="Penning B.W."/>
            <person name="Ponnala L."/>
            <person name="Schneider K.L."/>
            <person name="Schwartz D.C."/>
            <person name="Sharma A."/>
            <person name="Soderlund C."/>
            <person name="Springer N.M."/>
            <person name="Sun Q."/>
            <person name="Wang H."/>
            <person name="Waterman M."/>
            <person name="Westerman R."/>
            <person name="Wolfgruber T.K."/>
            <person name="Yang L."/>
            <person name="Yu Y."/>
            <person name="Zhang L."/>
            <person name="Zhou S."/>
            <person name="Zhu Q."/>
            <person name="Bennetzen J.L."/>
            <person name="Dawe R.K."/>
            <person name="Jiang J."/>
            <person name="Jiang N."/>
            <person name="Presting G.G."/>
            <person name="Wessler S.R."/>
            <person name="Aluru S."/>
            <person name="Martienssen R.A."/>
            <person name="Clifton S.W."/>
            <person name="McCombie W.R."/>
            <person name="Wing R.A."/>
            <person name="Wilson R.K."/>
        </authorList>
    </citation>
    <scope>NUCLEOTIDE SEQUENCE [LARGE SCALE GENOMIC DNA]</scope>
    <source>
        <strain evidence="3">cv. B73</strain>
    </source>
</reference>
<sequence>MVDTGRNYTLPAHEWWAARRLISSFHTTRQRKARSPAASPNAIRHRRWLLQQKPELSSSMSALPAPPPAPPARSCGGILDSQNRLAPLCALESAGSILRHLCGLLLLRRLPGDLRSFGCYASPQASSMVANLVEGVSYPFFYSLADMGTLPDHPTRTSLASSRPSASASPTSPRPSRSCSAARWGGGNYPVADIRRGVPQPGAAPHCGVSRCVAAASDRVGTITMHRVIGRLDNSAISADGAKLGIPRTRRRIKFAFKEERLKIHYLHICNLCKISPSISIQGIGSGSSASDSNAGQFHKTNLCRDCMLDREGIIVVCTEGDNLASNRGQLNMQRDETLDLPVVTCANFTSWWCPATTFAARGRPLSVSAIFLPMFSSFESMVRSL</sequence>
<evidence type="ECO:0000256" key="1">
    <source>
        <dbReference type="SAM" id="MobiDB-lite"/>
    </source>
</evidence>
<proteinExistence type="predicted"/>
<reference evidence="2" key="2">
    <citation type="submission" date="2019-07" db="EMBL/GenBank/DDBJ databases">
        <authorList>
            <person name="Seetharam A."/>
            <person name="Woodhouse M."/>
            <person name="Cannon E."/>
        </authorList>
    </citation>
    <scope>NUCLEOTIDE SEQUENCE [LARGE SCALE GENOMIC DNA]</scope>
    <source>
        <strain evidence="2">cv. B73</strain>
    </source>
</reference>
<evidence type="ECO:0000313" key="3">
    <source>
        <dbReference type="Proteomes" id="UP000007305"/>
    </source>
</evidence>
<evidence type="ECO:0000313" key="2">
    <source>
        <dbReference type="EnsemblPlants" id="Zm00001eb219900_P001"/>
    </source>
</evidence>
<dbReference type="AlphaFoldDB" id="A0A804PA46"/>
<name>A0A804PA46_MAIZE</name>
<accession>A0A804PA46</accession>
<reference evidence="2" key="3">
    <citation type="submission" date="2021-05" db="UniProtKB">
        <authorList>
            <consortium name="EnsemblPlants"/>
        </authorList>
    </citation>
    <scope>IDENTIFICATION</scope>
    <source>
        <strain evidence="2">cv. B73</strain>
    </source>
</reference>
<organism evidence="2 3">
    <name type="scientific">Zea mays</name>
    <name type="common">Maize</name>
    <dbReference type="NCBI Taxonomy" id="4577"/>
    <lineage>
        <taxon>Eukaryota</taxon>
        <taxon>Viridiplantae</taxon>
        <taxon>Streptophyta</taxon>
        <taxon>Embryophyta</taxon>
        <taxon>Tracheophyta</taxon>
        <taxon>Spermatophyta</taxon>
        <taxon>Magnoliopsida</taxon>
        <taxon>Liliopsida</taxon>
        <taxon>Poales</taxon>
        <taxon>Poaceae</taxon>
        <taxon>PACMAD clade</taxon>
        <taxon>Panicoideae</taxon>
        <taxon>Andropogonodae</taxon>
        <taxon>Andropogoneae</taxon>
        <taxon>Tripsacinae</taxon>
        <taxon>Zea</taxon>
    </lineage>
</organism>
<dbReference type="Proteomes" id="UP000007305">
    <property type="component" value="Chromosome 5"/>
</dbReference>
<feature type="compositionally biased region" description="Low complexity" evidence="1">
    <location>
        <begin position="156"/>
        <end position="182"/>
    </location>
</feature>
<dbReference type="EnsemblPlants" id="Zm00001eb219900_T001">
    <property type="protein sequence ID" value="Zm00001eb219900_P001"/>
    <property type="gene ID" value="Zm00001eb219900"/>
</dbReference>